<dbReference type="KEGG" id="alus:STSP2_00221"/>
<evidence type="ECO:0000256" key="1">
    <source>
        <dbReference type="SAM" id="Phobius"/>
    </source>
</evidence>
<organism evidence="2 3">
    <name type="scientific">Anaerohalosphaera lusitana</name>
    <dbReference type="NCBI Taxonomy" id="1936003"/>
    <lineage>
        <taxon>Bacteria</taxon>
        <taxon>Pseudomonadati</taxon>
        <taxon>Planctomycetota</taxon>
        <taxon>Phycisphaerae</taxon>
        <taxon>Sedimentisphaerales</taxon>
        <taxon>Anaerohalosphaeraceae</taxon>
        <taxon>Anaerohalosphaera</taxon>
    </lineage>
</organism>
<feature type="transmembrane region" description="Helical" evidence="1">
    <location>
        <begin position="189"/>
        <end position="211"/>
    </location>
</feature>
<feature type="transmembrane region" description="Helical" evidence="1">
    <location>
        <begin position="26"/>
        <end position="44"/>
    </location>
</feature>
<feature type="transmembrane region" description="Helical" evidence="1">
    <location>
        <begin position="371"/>
        <end position="393"/>
    </location>
</feature>
<evidence type="ECO:0000313" key="3">
    <source>
        <dbReference type="Proteomes" id="UP000189674"/>
    </source>
</evidence>
<dbReference type="EMBL" id="CP019791">
    <property type="protein sequence ID" value="AQT67081.1"/>
    <property type="molecule type" value="Genomic_DNA"/>
</dbReference>
<dbReference type="STRING" id="1936003.STSP2_00221"/>
<dbReference type="Pfam" id="PF13687">
    <property type="entry name" value="DUF4153"/>
    <property type="match status" value="1"/>
</dbReference>
<sequence>MSITLVTLGSLLIAVAWNILFWDRTYGISVPIFSAIVICVLLLYSKPRLSKAKPTLFIHLLLLIYLSVCAACYRNYLILYAAIPAVFLGLGAVAFAGQEGYAFSNFIGVFESLIKMTFAGILTAPKALGQIVNKLSRNGKASKTTLKVLVGILISIPFLAIFAGLFTSADPVFSGYVSDFFEFIWEPEIFERAAVILLMWFIFCGYLYRVAKNTSLQSHLSRTEPKRNFDGIIVFVFLIMNNLLFLGFIIIQLGYLFGGKAVIRNTSFTYAEYTHKGFYEFWAAVLLVSAIILYTEYKLRDQQGPLRQMVNFAWVALIVQTLVIIASGLKRISVYEQAYGYTYLRILVALFLLWVAGFFLLFVFKIFQKRSACWLVSAGLSLAFVFLVFVSSFSIDRYIARKNIDRYLNHGREIDMDYLSYLSTDAYPEILRLKNQAKDEHIKRSASIILRQQRETADKNLEHWASWNLSFHRVENHAPSVGLTAEADQ</sequence>
<protein>
    <submittedName>
        <fullName evidence="2">Uncharacterized protein</fullName>
    </submittedName>
</protein>
<keyword evidence="1" id="KW-0472">Membrane</keyword>
<feature type="transmembrane region" description="Helical" evidence="1">
    <location>
        <begin position="56"/>
        <end position="73"/>
    </location>
</feature>
<dbReference type="AlphaFoldDB" id="A0A1U9NGK8"/>
<feature type="transmembrane region" description="Helical" evidence="1">
    <location>
        <begin position="79"/>
        <end position="97"/>
    </location>
</feature>
<keyword evidence="3" id="KW-1185">Reference proteome</keyword>
<gene>
    <name evidence="2" type="ORF">STSP2_00221</name>
</gene>
<reference evidence="3" key="1">
    <citation type="submission" date="2017-02" db="EMBL/GenBank/DDBJ databases">
        <title>Comparative genomics and description of representatives of a novel lineage of planctomycetes thriving in anoxic sediments.</title>
        <authorList>
            <person name="Spring S."/>
            <person name="Bunk B."/>
            <person name="Sproer C."/>
        </authorList>
    </citation>
    <scope>NUCLEOTIDE SEQUENCE [LARGE SCALE GENOMIC DNA]</scope>
    <source>
        <strain evidence="3">ST-NAGAB-D1</strain>
    </source>
</reference>
<evidence type="ECO:0000313" key="2">
    <source>
        <dbReference type="EMBL" id="AQT67081.1"/>
    </source>
</evidence>
<dbReference type="RefSeq" id="WP_146659029.1">
    <property type="nucleotide sequence ID" value="NZ_CP019791.1"/>
</dbReference>
<dbReference type="Proteomes" id="UP000189674">
    <property type="component" value="Chromosome"/>
</dbReference>
<dbReference type="OrthoDB" id="9767931at2"/>
<feature type="transmembrane region" description="Helical" evidence="1">
    <location>
        <begin position="341"/>
        <end position="364"/>
    </location>
</feature>
<accession>A0A1U9NGK8</accession>
<keyword evidence="1" id="KW-0812">Transmembrane</keyword>
<proteinExistence type="predicted"/>
<keyword evidence="1" id="KW-1133">Transmembrane helix</keyword>
<feature type="transmembrane region" description="Helical" evidence="1">
    <location>
        <begin position="277"/>
        <end position="297"/>
    </location>
</feature>
<name>A0A1U9NGK8_9BACT</name>
<feature type="transmembrane region" description="Helical" evidence="1">
    <location>
        <begin position="232"/>
        <end position="257"/>
    </location>
</feature>
<feature type="transmembrane region" description="Helical" evidence="1">
    <location>
        <begin position="309"/>
        <end position="329"/>
    </location>
</feature>
<dbReference type="InterPro" id="IPR025291">
    <property type="entry name" value="DUF4153"/>
</dbReference>
<feature type="transmembrane region" description="Helical" evidence="1">
    <location>
        <begin position="146"/>
        <end position="169"/>
    </location>
</feature>